<evidence type="ECO:0000313" key="2">
    <source>
        <dbReference type="Proteomes" id="UP000198755"/>
    </source>
</evidence>
<accession>A0A1I4D9V9</accession>
<dbReference type="AlphaFoldDB" id="A0A1I4D9V9"/>
<reference evidence="1 2" key="1">
    <citation type="submission" date="2016-10" db="EMBL/GenBank/DDBJ databases">
        <authorList>
            <person name="de Groot N.N."/>
        </authorList>
    </citation>
    <scope>NUCLEOTIDE SEQUENCE [LARGE SCALE GENOMIC DNA]</scope>
    <source>
        <strain evidence="1 2">NE2</strain>
    </source>
</reference>
<keyword evidence="2" id="KW-1185">Reference proteome</keyword>
<name>A0A1I4D9V9_9HYPH</name>
<organism evidence="1 2">
    <name type="scientific">Methylocapsa palsarum</name>
    <dbReference type="NCBI Taxonomy" id="1612308"/>
    <lineage>
        <taxon>Bacteria</taxon>
        <taxon>Pseudomonadati</taxon>
        <taxon>Pseudomonadota</taxon>
        <taxon>Alphaproteobacteria</taxon>
        <taxon>Hyphomicrobiales</taxon>
        <taxon>Beijerinckiaceae</taxon>
        <taxon>Methylocapsa</taxon>
    </lineage>
</organism>
<sequence length="246" mass="27957">MMPQTKEIQIQFSENGTDWIHPPPWVIFLIEFGYGWHHANLRQQRIAIISLPSGTPAAGLVALGALIRDLTSLETSDAIGYFEGLLRYTRQYLEKCRECTLRCHPEIRRCGYLREATGKVKDLLTRKIYYISEKSSPADRKLVLPIENGSWTIMSAERAKTLRIEDRPPITAVNDQGALSSDLYSAIIKDAPILSRNLRESFSGLALAGKSTGRRASEESYSSIHFRIGTTIHRLSELLRRYKSRY</sequence>
<gene>
    <name evidence="1" type="ORF">SAMN05444581_1491</name>
</gene>
<protein>
    <submittedName>
        <fullName evidence="1">Uncharacterized protein</fullName>
    </submittedName>
</protein>
<proteinExistence type="predicted"/>
<dbReference type="EMBL" id="FOSN01000049">
    <property type="protein sequence ID" value="SFK90388.1"/>
    <property type="molecule type" value="Genomic_DNA"/>
</dbReference>
<dbReference type="Proteomes" id="UP000198755">
    <property type="component" value="Unassembled WGS sequence"/>
</dbReference>
<evidence type="ECO:0000313" key="1">
    <source>
        <dbReference type="EMBL" id="SFK90388.1"/>
    </source>
</evidence>